<feature type="domain" description="Histidine kinase" evidence="9">
    <location>
        <begin position="226"/>
        <end position="443"/>
    </location>
</feature>
<keyword evidence="8" id="KW-0175">Coiled coil</keyword>
<keyword evidence="6 10" id="KW-0418">Kinase</keyword>
<dbReference type="InterPro" id="IPR036097">
    <property type="entry name" value="HisK_dim/P_sf"/>
</dbReference>
<dbReference type="InterPro" id="IPR050736">
    <property type="entry name" value="Sensor_HK_Regulatory"/>
</dbReference>
<dbReference type="InterPro" id="IPR005467">
    <property type="entry name" value="His_kinase_dom"/>
</dbReference>
<dbReference type="SUPFAM" id="SSF55874">
    <property type="entry name" value="ATPase domain of HSP90 chaperone/DNA topoisomerase II/histidine kinase"/>
    <property type="match status" value="1"/>
</dbReference>
<dbReference type="InterPro" id="IPR036890">
    <property type="entry name" value="HATPase_C_sf"/>
</dbReference>
<dbReference type="SMART" id="SM00388">
    <property type="entry name" value="HisKA"/>
    <property type="match status" value="1"/>
</dbReference>
<evidence type="ECO:0000256" key="4">
    <source>
        <dbReference type="ARBA" id="ARBA00022553"/>
    </source>
</evidence>
<evidence type="ECO:0000313" key="11">
    <source>
        <dbReference type="Proteomes" id="UP000624325"/>
    </source>
</evidence>
<dbReference type="EC" id="2.7.13.3" evidence="3"/>
<dbReference type="EMBL" id="BONC01000003">
    <property type="protein sequence ID" value="GIF54668.1"/>
    <property type="molecule type" value="Genomic_DNA"/>
</dbReference>
<dbReference type="Gene3D" id="3.30.565.10">
    <property type="entry name" value="Histidine kinase-like ATPase, C-terminal domain"/>
    <property type="match status" value="1"/>
</dbReference>
<comment type="catalytic activity">
    <reaction evidence="1">
        <text>ATP + protein L-histidine = ADP + protein N-phospho-L-histidine.</text>
        <dbReference type="EC" id="2.7.13.3"/>
    </reaction>
</comment>
<dbReference type="Pfam" id="PF02518">
    <property type="entry name" value="HATPase_c"/>
    <property type="match status" value="1"/>
</dbReference>
<dbReference type="CDD" id="cd16922">
    <property type="entry name" value="HATPase_EvgS-ArcB-TorS-like"/>
    <property type="match status" value="1"/>
</dbReference>
<dbReference type="PANTHER" id="PTHR43711:SF31">
    <property type="entry name" value="HISTIDINE KINASE"/>
    <property type="match status" value="1"/>
</dbReference>
<dbReference type="PRINTS" id="PR00344">
    <property type="entry name" value="BCTRLSENSOR"/>
</dbReference>
<dbReference type="Proteomes" id="UP000624325">
    <property type="component" value="Unassembled WGS sequence"/>
</dbReference>
<evidence type="ECO:0000256" key="6">
    <source>
        <dbReference type="ARBA" id="ARBA00022777"/>
    </source>
</evidence>
<name>A0ABQ4BVU9_9ACTN</name>
<dbReference type="SMART" id="SM00387">
    <property type="entry name" value="HATPase_c"/>
    <property type="match status" value="1"/>
</dbReference>
<proteinExistence type="predicted"/>
<dbReference type="PROSITE" id="PS50109">
    <property type="entry name" value="HIS_KIN"/>
    <property type="match status" value="1"/>
</dbReference>
<dbReference type="SUPFAM" id="SSF47384">
    <property type="entry name" value="Homodimeric domain of signal transducing histidine kinase"/>
    <property type="match status" value="1"/>
</dbReference>
<reference evidence="10 11" key="1">
    <citation type="submission" date="2021-01" db="EMBL/GenBank/DDBJ databases">
        <title>Whole genome shotgun sequence of Asanoa iriomotensis NBRC 100142.</title>
        <authorList>
            <person name="Komaki H."/>
            <person name="Tamura T."/>
        </authorList>
    </citation>
    <scope>NUCLEOTIDE SEQUENCE [LARGE SCALE GENOMIC DNA]</scope>
    <source>
        <strain evidence="10 11">NBRC 100142</strain>
    </source>
</reference>
<gene>
    <name evidence="10" type="ORF">Air01nite_07630</name>
</gene>
<keyword evidence="11" id="KW-1185">Reference proteome</keyword>
<dbReference type="PANTHER" id="PTHR43711">
    <property type="entry name" value="TWO-COMPONENT HISTIDINE KINASE"/>
    <property type="match status" value="1"/>
</dbReference>
<evidence type="ECO:0000256" key="2">
    <source>
        <dbReference type="ARBA" id="ARBA00004236"/>
    </source>
</evidence>
<dbReference type="InterPro" id="IPR003594">
    <property type="entry name" value="HATPase_dom"/>
</dbReference>
<evidence type="ECO:0000256" key="3">
    <source>
        <dbReference type="ARBA" id="ARBA00012438"/>
    </source>
</evidence>
<comment type="subcellular location">
    <subcellularLocation>
        <location evidence="2">Cell membrane</location>
    </subcellularLocation>
</comment>
<evidence type="ECO:0000259" key="9">
    <source>
        <dbReference type="PROSITE" id="PS50109"/>
    </source>
</evidence>
<feature type="coiled-coil region" evidence="8">
    <location>
        <begin position="143"/>
        <end position="187"/>
    </location>
</feature>
<sequence>MNTRLVHLLLRTESDVFVARQRAREVAAAVGLERQDQVRLATALSEIGRTLFTDRGGPAATAAEVWFGVSAGKIQVEVVAIGPSQADQLPSLGRLVDDLTIDDGPTTTVVRMSRRIPAGGELSEARLDRIRGELAASAPRSPLDEMAEQNEQLLTALEETRAHRDELAQLNAELEETNRGVMALYNQLSGELEETNRGVVALYAELDERSAQLRAASEAKTRFLANVSHELRAPVTAVIGLARLLDDPESDPLTEDQARQVQLIRGSAADLLRLVNDLLDLAKAESGTIQPDWSDVDLRGVFSQLRGTVRAMTTGDVELVVVDPAPPAEIRTDEVLLAQVLRNLLHNGLKFTAAGEVRMAATRAGADWLIQVTDTGIGIPAELHDRIFEEFYQVPGRAPTGATGTGLGLPYARRLVTLLGGELTVASEPGAGSTFTVRLPVAGGDGTS</sequence>
<evidence type="ECO:0000256" key="8">
    <source>
        <dbReference type="SAM" id="Coils"/>
    </source>
</evidence>
<keyword evidence="5" id="KW-0808">Transferase</keyword>
<evidence type="ECO:0000256" key="1">
    <source>
        <dbReference type="ARBA" id="ARBA00000085"/>
    </source>
</evidence>
<evidence type="ECO:0000256" key="7">
    <source>
        <dbReference type="ARBA" id="ARBA00023012"/>
    </source>
</evidence>
<accession>A0ABQ4BVU9</accession>
<evidence type="ECO:0000313" key="10">
    <source>
        <dbReference type="EMBL" id="GIF54668.1"/>
    </source>
</evidence>
<dbReference type="Gene3D" id="1.10.287.130">
    <property type="match status" value="1"/>
</dbReference>
<protein>
    <recommendedName>
        <fullName evidence="3">histidine kinase</fullName>
        <ecNumber evidence="3">2.7.13.3</ecNumber>
    </recommendedName>
</protein>
<organism evidence="10 11">
    <name type="scientific">Asanoa iriomotensis</name>
    <dbReference type="NCBI Taxonomy" id="234613"/>
    <lineage>
        <taxon>Bacteria</taxon>
        <taxon>Bacillati</taxon>
        <taxon>Actinomycetota</taxon>
        <taxon>Actinomycetes</taxon>
        <taxon>Micromonosporales</taxon>
        <taxon>Micromonosporaceae</taxon>
        <taxon>Asanoa</taxon>
    </lineage>
</organism>
<evidence type="ECO:0000256" key="5">
    <source>
        <dbReference type="ARBA" id="ARBA00022679"/>
    </source>
</evidence>
<keyword evidence="7" id="KW-0902">Two-component regulatory system</keyword>
<dbReference type="CDD" id="cd00082">
    <property type="entry name" value="HisKA"/>
    <property type="match status" value="1"/>
</dbReference>
<dbReference type="GO" id="GO:0016301">
    <property type="term" value="F:kinase activity"/>
    <property type="evidence" value="ECO:0007669"/>
    <property type="project" value="UniProtKB-KW"/>
</dbReference>
<dbReference type="RefSeq" id="WP_203700365.1">
    <property type="nucleotide sequence ID" value="NZ_BAAALU010000014.1"/>
</dbReference>
<dbReference type="InterPro" id="IPR003661">
    <property type="entry name" value="HisK_dim/P_dom"/>
</dbReference>
<comment type="caution">
    <text evidence="10">The sequence shown here is derived from an EMBL/GenBank/DDBJ whole genome shotgun (WGS) entry which is preliminary data.</text>
</comment>
<dbReference type="InterPro" id="IPR004358">
    <property type="entry name" value="Sig_transdc_His_kin-like_C"/>
</dbReference>
<keyword evidence="4" id="KW-0597">Phosphoprotein</keyword>
<dbReference type="Pfam" id="PF00512">
    <property type="entry name" value="HisKA"/>
    <property type="match status" value="1"/>
</dbReference>